<organism evidence="4 5">
    <name type="scientific">Anaerobacillus alkaliphilus</name>
    <dbReference type="NCBI Taxonomy" id="1548597"/>
    <lineage>
        <taxon>Bacteria</taxon>
        <taxon>Bacillati</taxon>
        <taxon>Bacillota</taxon>
        <taxon>Bacilli</taxon>
        <taxon>Bacillales</taxon>
        <taxon>Bacillaceae</taxon>
        <taxon>Anaerobacillus</taxon>
    </lineage>
</organism>
<dbReference type="PANTHER" id="PTHR48106">
    <property type="entry name" value="QUINONE OXIDOREDUCTASE PIG3-RELATED"/>
    <property type="match status" value="1"/>
</dbReference>
<proteinExistence type="predicted"/>
<evidence type="ECO:0000313" key="5">
    <source>
        <dbReference type="Proteomes" id="UP000290649"/>
    </source>
</evidence>
<dbReference type="SMART" id="SM00829">
    <property type="entry name" value="PKS_ER"/>
    <property type="match status" value="1"/>
</dbReference>
<evidence type="ECO:0000259" key="3">
    <source>
        <dbReference type="SMART" id="SM00829"/>
    </source>
</evidence>
<dbReference type="InterPro" id="IPR013149">
    <property type="entry name" value="ADH-like_C"/>
</dbReference>
<gene>
    <name evidence="4" type="ORF">DS745_02355</name>
</gene>
<dbReference type="SUPFAM" id="SSF50129">
    <property type="entry name" value="GroES-like"/>
    <property type="match status" value="1"/>
</dbReference>
<evidence type="ECO:0000256" key="1">
    <source>
        <dbReference type="ARBA" id="ARBA00022857"/>
    </source>
</evidence>
<dbReference type="InterPro" id="IPR036291">
    <property type="entry name" value="NAD(P)-bd_dom_sf"/>
</dbReference>
<evidence type="ECO:0000313" key="4">
    <source>
        <dbReference type="EMBL" id="RXJ04247.1"/>
    </source>
</evidence>
<protein>
    <submittedName>
        <fullName evidence="4">NADPH:quinone oxidoreductase family protein</fullName>
    </submittedName>
</protein>
<dbReference type="RefSeq" id="WP_129076597.1">
    <property type="nucleotide sequence ID" value="NZ_QOUX01000001.1"/>
</dbReference>
<dbReference type="InterPro" id="IPR013154">
    <property type="entry name" value="ADH-like_N"/>
</dbReference>
<name>A0A4Q0VWY2_9BACI</name>
<dbReference type="PANTHER" id="PTHR48106:SF13">
    <property type="entry name" value="QUINONE OXIDOREDUCTASE-RELATED"/>
    <property type="match status" value="1"/>
</dbReference>
<keyword evidence="5" id="KW-1185">Reference proteome</keyword>
<dbReference type="CDD" id="cd08241">
    <property type="entry name" value="QOR1"/>
    <property type="match status" value="1"/>
</dbReference>
<dbReference type="InterPro" id="IPR020843">
    <property type="entry name" value="ER"/>
</dbReference>
<dbReference type="Pfam" id="PF00107">
    <property type="entry name" value="ADH_zinc_N"/>
    <property type="match status" value="1"/>
</dbReference>
<dbReference type="OrthoDB" id="9787435at2"/>
<reference evidence="4 5" key="1">
    <citation type="journal article" date="2019" name="Int. J. Syst. Evol. Microbiol.">
        <title>Anaerobacillus alkaliphilus sp. nov., a novel alkaliphilic and moderately halophilic bacterium.</title>
        <authorList>
            <person name="Borsodi A.K."/>
            <person name="Aszalos J.M."/>
            <person name="Bihari P."/>
            <person name="Nagy I."/>
            <person name="Schumann P."/>
            <person name="Sproer C."/>
            <person name="Kovacs A.L."/>
            <person name="Boka K."/>
            <person name="Dobosy P."/>
            <person name="Ovari M."/>
            <person name="Szili-Kovacs T."/>
            <person name="Toth E."/>
        </authorList>
    </citation>
    <scope>NUCLEOTIDE SEQUENCE [LARGE SCALE GENOMIC DNA]</scope>
    <source>
        <strain evidence="4 5">B16-10</strain>
    </source>
</reference>
<evidence type="ECO:0000256" key="2">
    <source>
        <dbReference type="ARBA" id="ARBA00023002"/>
    </source>
</evidence>
<dbReference type="Gene3D" id="3.90.180.10">
    <property type="entry name" value="Medium-chain alcohol dehydrogenases, catalytic domain"/>
    <property type="match status" value="1"/>
</dbReference>
<dbReference type="EMBL" id="QOUX01000001">
    <property type="protein sequence ID" value="RXJ04247.1"/>
    <property type="molecule type" value="Genomic_DNA"/>
</dbReference>
<feature type="domain" description="Enoyl reductase (ER)" evidence="3">
    <location>
        <begin position="10"/>
        <end position="322"/>
    </location>
</feature>
<dbReference type="Pfam" id="PF08240">
    <property type="entry name" value="ADH_N"/>
    <property type="match status" value="1"/>
</dbReference>
<dbReference type="GO" id="GO:0070402">
    <property type="term" value="F:NADPH binding"/>
    <property type="evidence" value="ECO:0007669"/>
    <property type="project" value="TreeGrafter"/>
</dbReference>
<keyword evidence="2" id="KW-0560">Oxidoreductase</keyword>
<dbReference type="AlphaFoldDB" id="A0A4Q0VWY2"/>
<dbReference type="GO" id="GO:0035925">
    <property type="term" value="F:mRNA 3'-UTR AU-rich region binding"/>
    <property type="evidence" value="ECO:0007669"/>
    <property type="project" value="TreeGrafter"/>
</dbReference>
<sequence length="331" mass="35291">MKAIVVTEFGSTDVMKYVNMEVPGYGPKQVLIEVHTTSVNFADIKSRYGKKGGGKFPFVPGIDVAGVIKEVGSEVEGLKVGQRVIAFPATGSYCEYTVANENLTFVIPDQLSFDIAAASPIVSFLSYQLLAKVARIEEGETVVVHSAAGGVGTTAIQLAKLLGAGTVIGTVGSEEKIPFAIGAGADHVICYEKEDFAVVVNEITGGRGANIILDSISGRISEKSMECLAPYGRLVHFGNSSGEVGTVKTSDLHSSCRSVMGFSFGTTRKERPELLGEVAKRVLTYLAEGRLDVKIGHHFSLEEAAMAHDLIENRLSKGKVLLHVKGEVNRK</sequence>
<dbReference type="GO" id="GO:0005829">
    <property type="term" value="C:cytosol"/>
    <property type="evidence" value="ECO:0007669"/>
    <property type="project" value="TreeGrafter"/>
</dbReference>
<keyword evidence="1" id="KW-0521">NADP</keyword>
<comment type="caution">
    <text evidence="4">The sequence shown here is derived from an EMBL/GenBank/DDBJ whole genome shotgun (WGS) entry which is preliminary data.</text>
</comment>
<dbReference type="Proteomes" id="UP000290649">
    <property type="component" value="Unassembled WGS sequence"/>
</dbReference>
<dbReference type="InterPro" id="IPR011032">
    <property type="entry name" value="GroES-like_sf"/>
</dbReference>
<dbReference type="GO" id="GO:0003960">
    <property type="term" value="F:quinone reductase (NADPH) activity"/>
    <property type="evidence" value="ECO:0007669"/>
    <property type="project" value="TreeGrafter"/>
</dbReference>
<dbReference type="SUPFAM" id="SSF51735">
    <property type="entry name" value="NAD(P)-binding Rossmann-fold domains"/>
    <property type="match status" value="1"/>
</dbReference>
<dbReference type="Gene3D" id="3.40.50.720">
    <property type="entry name" value="NAD(P)-binding Rossmann-like Domain"/>
    <property type="match status" value="1"/>
</dbReference>
<accession>A0A4Q0VWY2</accession>